<dbReference type="Pfam" id="PF02705">
    <property type="entry name" value="K_trans"/>
    <property type="match status" value="1"/>
</dbReference>
<dbReference type="InterPro" id="IPR053951">
    <property type="entry name" value="K_trans_N"/>
</dbReference>
<evidence type="ECO:0000313" key="3">
    <source>
        <dbReference type="EMBL" id="ERM99983.1"/>
    </source>
</evidence>
<reference evidence="4" key="1">
    <citation type="journal article" date="2013" name="Science">
        <title>The Amborella genome and the evolution of flowering plants.</title>
        <authorList>
            <consortium name="Amborella Genome Project"/>
        </authorList>
    </citation>
    <scope>NUCLEOTIDE SEQUENCE [LARGE SCALE GENOMIC DNA]</scope>
</reference>
<organism evidence="3 4">
    <name type="scientific">Amborella trichopoda</name>
    <dbReference type="NCBI Taxonomy" id="13333"/>
    <lineage>
        <taxon>Eukaryota</taxon>
        <taxon>Viridiplantae</taxon>
        <taxon>Streptophyta</taxon>
        <taxon>Embryophyta</taxon>
        <taxon>Tracheophyta</taxon>
        <taxon>Spermatophyta</taxon>
        <taxon>Magnoliopsida</taxon>
        <taxon>Amborellales</taxon>
        <taxon>Amborellaceae</taxon>
        <taxon>Amborella</taxon>
    </lineage>
</organism>
<keyword evidence="1" id="KW-1133">Transmembrane helix</keyword>
<feature type="transmembrane region" description="Helical" evidence="1">
    <location>
        <begin position="101"/>
        <end position="120"/>
    </location>
</feature>
<gene>
    <name evidence="3" type="ORF">AMTR_s00110p00133640</name>
</gene>
<keyword evidence="4" id="KW-1185">Reference proteome</keyword>
<name>W1NXB1_AMBTC</name>
<protein>
    <recommendedName>
        <fullName evidence="2">K+ potassium transporter integral membrane domain-containing protein</fullName>
    </recommendedName>
</protein>
<sequence length="124" mass="13756">MISCQTKRFDSEQWRILAIQGQEDLGEELKGSSFLTFIVLLGTYMVIDDGVLTPVIFVLSAGKGIESRSPKINTNDVATGAPWQLGSPDTARSIILCKEKLTYITALILVLVLMICKWKIRIPN</sequence>
<proteinExistence type="predicted"/>
<keyword evidence="1" id="KW-0472">Membrane</keyword>
<feature type="domain" description="K+ potassium transporter integral membrane" evidence="2">
    <location>
        <begin position="29"/>
        <end position="75"/>
    </location>
</feature>
<dbReference type="HOGENOM" id="CLU_2006998_0_0_1"/>
<dbReference type="EMBL" id="KI394965">
    <property type="protein sequence ID" value="ERM99983.1"/>
    <property type="molecule type" value="Genomic_DNA"/>
</dbReference>
<dbReference type="Proteomes" id="UP000017836">
    <property type="component" value="Unassembled WGS sequence"/>
</dbReference>
<keyword evidence="1" id="KW-0812">Transmembrane</keyword>
<feature type="transmembrane region" description="Helical" evidence="1">
    <location>
        <begin position="34"/>
        <end position="59"/>
    </location>
</feature>
<evidence type="ECO:0000256" key="1">
    <source>
        <dbReference type="SAM" id="Phobius"/>
    </source>
</evidence>
<accession>W1NXB1</accession>
<evidence type="ECO:0000259" key="2">
    <source>
        <dbReference type="Pfam" id="PF02705"/>
    </source>
</evidence>
<dbReference type="Gramene" id="ERM99983">
    <property type="protein sequence ID" value="ERM99983"/>
    <property type="gene ID" value="AMTR_s00110p00133640"/>
</dbReference>
<evidence type="ECO:0000313" key="4">
    <source>
        <dbReference type="Proteomes" id="UP000017836"/>
    </source>
</evidence>
<dbReference type="AlphaFoldDB" id="W1NXB1"/>